<accession>H2XU31</accession>
<dbReference type="GeneTree" id="ENSGT00940000181849"/>
<reference evidence="1" key="3">
    <citation type="submission" date="2025-09" db="UniProtKB">
        <authorList>
            <consortium name="Ensembl"/>
        </authorList>
    </citation>
    <scope>IDENTIFICATION</scope>
</reference>
<proteinExistence type="predicted"/>
<evidence type="ECO:0000313" key="1">
    <source>
        <dbReference type="Ensembl" id="ENSCINP00000033165.1"/>
    </source>
</evidence>
<dbReference type="Ensembl" id="ENSCINT00000036108.1">
    <property type="protein sequence ID" value="ENSCINP00000033165.1"/>
    <property type="gene ID" value="ENSCING00000020380.1"/>
</dbReference>
<sequence length="76" mass="9125">YLHPALFSAGQRRYFFVYSFKRRLHYSVARLGVKNKQNIIISSYLQYMRIKVHKHQTLNIVLTSFVPICCPSERYQ</sequence>
<evidence type="ECO:0000313" key="2">
    <source>
        <dbReference type="Proteomes" id="UP000008144"/>
    </source>
</evidence>
<name>H2XU31_CIOIN</name>
<dbReference type="HOGENOM" id="CLU_2660815_0_0_1"/>
<protein>
    <submittedName>
        <fullName evidence="1">Uncharacterized protein</fullName>
    </submittedName>
</protein>
<reference evidence="2" key="1">
    <citation type="journal article" date="2002" name="Science">
        <title>The draft genome of Ciona intestinalis: insights into chordate and vertebrate origins.</title>
        <authorList>
            <person name="Dehal P."/>
            <person name="Satou Y."/>
            <person name="Campbell R.K."/>
            <person name="Chapman J."/>
            <person name="Degnan B."/>
            <person name="De Tomaso A."/>
            <person name="Davidson B."/>
            <person name="Di Gregorio A."/>
            <person name="Gelpke M."/>
            <person name="Goodstein D.M."/>
            <person name="Harafuji N."/>
            <person name="Hastings K.E."/>
            <person name="Ho I."/>
            <person name="Hotta K."/>
            <person name="Huang W."/>
            <person name="Kawashima T."/>
            <person name="Lemaire P."/>
            <person name="Martinez D."/>
            <person name="Meinertzhagen I.A."/>
            <person name="Necula S."/>
            <person name="Nonaka M."/>
            <person name="Putnam N."/>
            <person name="Rash S."/>
            <person name="Saiga H."/>
            <person name="Satake M."/>
            <person name="Terry A."/>
            <person name="Yamada L."/>
            <person name="Wang H.G."/>
            <person name="Awazu S."/>
            <person name="Azumi K."/>
            <person name="Boore J."/>
            <person name="Branno M."/>
            <person name="Chin-Bow S."/>
            <person name="DeSantis R."/>
            <person name="Doyle S."/>
            <person name="Francino P."/>
            <person name="Keys D.N."/>
            <person name="Haga S."/>
            <person name="Hayashi H."/>
            <person name="Hino K."/>
            <person name="Imai K.S."/>
            <person name="Inaba K."/>
            <person name="Kano S."/>
            <person name="Kobayashi K."/>
            <person name="Kobayashi M."/>
            <person name="Lee B.I."/>
            <person name="Makabe K.W."/>
            <person name="Manohar C."/>
            <person name="Matassi G."/>
            <person name="Medina M."/>
            <person name="Mochizuki Y."/>
            <person name="Mount S."/>
            <person name="Morishita T."/>
            <person name="Miura S."/>
            <person name="Nakayama A."/>
            <person name="Nishizaka S."/>
            <person name="Nomoto H."/>
            <person name="Ohta F."/>
            <person name="Oishi K."/>
            <person name="Rigoutsos I."/>
            <person name="Sano M."/>
            <person name="Sasaki A."/>
            <person name="Sasakura Y."/>
            <person name="Shoguchi E."/>
            <person name="Shin-i T."/>
            <person name="Spagnuolo A."/>
            <person name="Stainier D."/>
            <person name="Suzuki M.M."/>
            <person name="Tassy O."/>
            <person name="Takatori N."/>
            <person name="Tokuoka M."/>
            <person name="Yagi K."/>
            <person name="Yoshizaki F."/>
            <person name="Wada S."/>
            <person name="Zhang C."/>
            <person name="Hyatt P.D."/>
            <person name="Larimer F."/>
            <person name="Detter C."/>
            <person name="Doggett N."/>
            <person name="Glavina T."/>
            <person name="Hawkins T."/>
            <person name="Richardson P."/>
            <person name="Lucas S."/>
            <person name="Kohara Y."/>
            <person name="Levine M."/>
            <person name="Satoh N."/>
            <person name="Rokhsar D.S."/>
        </authorList>
    </citation>
    <scope>NUCLEOTIDE SEQUENCE [LARGE SCALE GENOMIC DNA]</scope>
</reference>
<organism evidence="1 2">
    <name type="scientific">Ciona intestinalis</name>
    <name type="common">Transparent sea squirt</name>
    <name type="synonym">Ascidia intestinalis</name>
    <dbReference type="NCBI Taxonomy" id="7719"/>
    <lineage>
        <taxon>Eukaryota</taxon>
        <taxon>Metazoa</taxon>
        <taxon>Chordata</taxon>
        <taxon>Tunicata</taxon>
        <taxon>Ascidiacea</taxon>
        <taxon>Phlebobranchia</taxon>
        <taxon>Cionidae</taxon>
        <taxon>Ciona</taxon>
    </lineage>
</organism>
<reference evidence="1" key="2">
    <citation type="submission" date="2025-08" db="UniProtKB">
        <authorList>
            <consortium name="Ensembl"/>
        </authorList>
    </citation>
    <scope>IDENTIFICATION</scope>
</reference>
<dbReference type="AlphaFoldDB" id="H2XU31"/>
<dbReference type="Proteomes" id="UP000008144">
    <property type="component" value="Unassembled WGS sequence"/>
</dbReference>
<dbReference type="InParanoid" id="H2XU31"/>
<keyword evidence="2" id="KW-1185">Reference proteome</keyword>